<evidence type="ECO:0000313" key="2">
    <source>
        <dbReference type="Proteomes" id="UP000626844"/>
    </source>
</evidence>
<keyword evidence="2" id="KW-1185">Reference proteome</keyword>
<dbReference type="EMBL" id="JACXAI010000002">
    <property type="protein sequence ID" value="MBD1379179.1"/>
    <property type="molecule type" value="Genomic_DNA"/>
</dbReference>
<dbReference type="RefSeq" id="WP_191155547.1">
    <property type="nucleotide sequence ID" value="NZ_JACXAI010000002.1"/>
</dbReference>
<name>A0A926NCT8_9BACI</name>
<dbReference type="AlphaFoldDB" id="A0A926NCT8"/>
<sequence>MSNKSKLYIKIPTYIIRNEDFFIGNDEFLLYARLSFLYFRNYKNPEIKVDHKKLMINISITDTRTLKKRLNVLYDLKLIENKIDKLPRRGEVTILINKKIIDDSKNFTMMNAGIFNMMESLDEDCIRLLFYYKSHITKKDTHKQYCFVGYETLRTRLKIGNETIRDANDILKKLKLIKIEKHELKHDFEYGEDDELIFNKFNNHYIVNRELF</sequence>
<dbReference type="Proteomes" id="UP000626844">
    <property type="component" value="Unassembled WGS sequence"/>
</dbReference>
<proteinExistence type="predicted"/>
<gene>
    <name evidence="1" type="ORF">IC621_02950</name>
</gene>
<accession>A0A926NCT8</accession>
<reference evidence="1" key="1">
    <citation type="submission" date="2020-09" db="EMBL/GenBank/DDBJ databases">
        <title>A novel bacterium of genus Bacillus, isolated from South China Sea.</title>
        <authorList>
            <person name="Huang H."/>
            <person name="Mo K."/>
            <person name="Hu Y."/>
        </authorList>
    </citation>
    <scope>NUCLEOTIDE SEQUENCE</scope>
    <source>
        <strain evidence="1">IB182487</strain>
    </source>
</reference>
<organism evidence="1 2">
    <name type="scientific">Metabacillus arenae</name>
    <dbReference type="NCBI Taxonomy" id="2771434"/>
    <lineage>
        <taxon>Bacteria</taxon>
        <taxon>Bacillati</taxon>
        <taxon>Bacillota</taxon>
        <taxon>Bacilli</taxon>
        <taxon>Bacillales</taxon>
        <taxon>Bacillaceae</taxon>
        <taxon>Metabacillus</taxon>
    </lineage>
</organism>
<evidence type="ECO:0000313" key="1">
    <source>
        <dbReference type="EMBL" id="MBD1379179.1"/>
    </source>
</evidence>
<comment type="caution">
    <text evidence="1">The sequence shown here is derived from an EMBL/GenBank/DDBJ whole genome shotgun (WGS) entry which is preliminary data.</text>
</comment>
<protein>
    <submittedName>
        <fullName evidence="1">Uncharacterized protein</fullName>
    </submittedName>
</protein>